<dbReference type="Proteomes" id="UP000280501">
    <property type="component" value="Unassembled WGS sequence"/>
</dbReference>
<keyword evidence="3" id="KW-1185">Reference proteome</keyword>
<feature type="transmembrane region" description="Helical" evidence="1">
    <location>
        <begin position="92"/>
        <end position="117"/>
    </location>
</feature>
<keyword evidence="1" id="KW-1133">Transmembrane helix</keyword>
<accession>A0A3N4ZAA0</accession>
<reference evidence="2 3" key="1">
    <citation type="submission" date="2018-11" db="EMBL/GenBank/DDBJ databases">
        <title>Sequencing the genomes of 1000 actinobacteria strains.</title>
        <authorList>
            <person name="Klenk H.-P."/>
        </authorList>
    </citation>
    <scope>NUCLEOTIDE SEQUENCE [LARGE SCALE GENOMIC DNA]</scope>
    <source>
        <strain evidence="2 3">DSM 15700</strain>
    </source>
</reference>
<evidence type="ECO:0008006" key="4">
    <source>
        <dbReference type="Google" id="ProtNLM"/>
    </source>
</evidence>
<dbReference type="InterPro" id="IPR007403">
    <property type="entry name" value="DUF456"/>
</dbReference>
<dbReference type="Pfam" id="PF04306">
    <property type="entry name" value="DUF456"/>
    <property type="match status" value="1"/>
</dbReference>
<protein>
    <recommendedName>
        <fullName evidence="4">DUF456 domain-containing protein</fullName>
    </recommendedName>
</protein>
<evidence type="ECO:0000256" key="1">
    <source>
        <dbReference type="SAM" id="Phobius"/>
    </source>
</evidence>
<dbReference type="EMBL" id="RKQZ01000001">
    <property type="protein sequence ID" value="RPF22778.1"/>
    <property type="molecule type" value="Genomic_DNA"/>
</dbReference>
<proteinExistence type="predicted"/>
<gene>
    <name evidence="2" type="ORF">EDD34_3450</name>
</gene>
<sequence length="164" mass="16943">MDVNFDGTAEILVGLAILVGLVGIVVPVLPGSILVGAAILVWAFLTGGPVAWTVFAIAAVFLVVAEVLQYVVAGGHMKRSEVPTSTIVIGGIAGVIGFFVVPVVGLFLFFAAAVFVVELVRRRDRVTAWRATVAALQASAMTIGIQLLGALAAATTWIVGLFLV</sequence>
<keyword evidence="1" id="KW-0472">Membrane</keyword>
<dbReference type="RefSeq" id="WP_123815651.1">
    <property type="nucleotide sequence ID" value="NZ_RKQZ01000001.1"/>
</dbReference>
<organism evidence="2 3">
    <name type="scientific">Myceligenerans xiligouense</name>
    <dbReference type="NCBI Taxonomy" id="253184"/>
    <lineage>
        <taxon>Bacteria</taxon>
        <taxon>Bacillati</taxon>
        <taxon>Actinomycetota</taxon>
        <taxon>Actinomycetes</taxon>
        <taxon>Micrococcales</taxon>
        <taxon>Promicromonosporaceae</taxon>
        <taxon>Myceligenerans</taxon>
    </lineage>
</organism>
<feature type="transmembrane region" description="Helical" evidence="1">
    <location>
        <begin position="52"/>
        <end position="72"/>
    </location>
</feature>
<feature type="transmembrane region" description="Helical" evidence="1">
    <location>
        <begin position="138"/>
        <end position="163"/>
    </location>
</feature>
<feature type="transmembrane region" description="Helical" evidence="1">
    <location>
        <begin position="12"/>
        <end position="45"/>
    </location>
</feature>
<evidence type="ECO:0000313" key="2">
    <source>
        <dbReference type="EMBL" id="RPF22778.1"/>
    </source>
</evidence>
<comment type="caution">
    <text evidence="2">The sequence shown here is derived from an EMBL/GenBank/DDBJ whole genome shotgun (WGS) entry which is preliminary data.</text>
</comment>
<dbReference type="AlphaFoldDB" id="A0A3N4ZAA0"/>
<evidence type="ECO:0000313" key="3">
    <source>
        <dbReference type="Proteomes" id="UP000280501"/>
    </source>
</evidence>
<name>A0A3N4ZAA0_9MICO</name>
<keyword evidence="1" id="KW-0812">Transmembrane</keyword>